<feature type="transmembrane region" description="Helical" evidence="7">
    <location>
        <begin position="45"/>
        <end position="62"/>
    </location>
</feature>
<comment type="subcellular location">
    <subcellularLocation>
        <location evidence="1">Cell membrane</location>
        <topology evidence="1">Multi-pass membrane protein</topology>
    </subcellularLocation>
</comment>
<keyword evidence="8" id="KW-0282">Flagellum</keyword>
<feature type="transmembrane region" description="Helical" evidence="7">
    <location>
        <begin position="74"/>
        <end position="100"/>
    </location>
</feature>
<sequence>MNEMALELLDIGRTTFAIGFIVFLRIGAAMAVLPAFGERSIPQRLRLALALAFTLIVAPAVAPEIEPIVARGDGFVFLIWTEVIAGLALGLTLRLFVLVLQMAGTIAAQSTSLSQIFGTAALEPLPAIGHLLVVGGLALAAMTGLHVQVARALIGSYQVFPTGGFPDPSLLAEWGIARVASGFALAFTLAAPFVLASFVYNLTLGIINKAMPQLMVAFVGAPAITAGGLILLFLTMPLLLSVWNEQFQTFLANPFEAR</sequence>
<evidence type="ECO:0000256" key="4">
    <source>
        <dbReference type="ARBA" id="ARBA00022692"/>
    </source>
</evidence>
<accession>A0A0J9GZX4</accession>
<proteinExistence type="inferred from homology"/>
<keyword evidence="6 7" id="KW-0472">Membrane</keyword>
<evidence type="ECO:0000256" key="7">
    <source>
        <dbReference type="SAM" id="Phobius"/>
    </source>
</evidence>
<keyword evidence="8" id="KW-0969">Cilium</keyword>
<dbReference type="STRING" id="1675527.AIOL_004014"/>
<dbReference type="AlphaFoldDB" id="A0A0J9GZX4"/>
<dbReference type="InterPro" id="IPR002010">
    <property type="entry name" value="T3SS_IM_R"/>
</dbReference>
<dbReference type="PATRIC" id="fig|1675527.3.peg.4207"/>
<dbReference type="PANTHER" id="PTHR30065:SF1">
    <property type="entry name" value="SURFACE PRESENTATION OF ANTIGENS PROTEIN SPAR"/>
    <property type="match status" value="1"/>
</dbReference>
<keyword evidence="4 7" id="KW-0812">Transmembrane</keyword>
<comment type="caution">
    <text evidence="8">The sequence shown here is derived from an EMBL/GenBank/DDBJ whole genome shotgun (WGS) entry which is preliminary data.</text>
</comment>
<protein>
    <submittedName>
        <fullName evidence="8">Flagellar biosynthesis protein FliR</fullName>
    </submittedName>
</protein>
<dbReference type="Proteomes" id="UP000037178">
    <property type="component" value="Unassembled WGS sequence"/>
</dbReference>
<feature type="transmembrane region" description="Helical" evidence="7">
    <location>
        <begin position="214"/>
        <end position="240"/>
    </location>
</feature>
<evidence type="ECO:0000256" key="6">
    <source>
        <dbReference type="ARBA" id="ARBA00023136"/>
    </source>
</evidence>
<name>A0A0J9GZX4_9RHOB</name>
<dbReference type="GO" id="GO:0006605">
    <property type="term" value="P:protein targeting"/>
    <property type="evidence" value="ECO:0007669"/>
    <property type="project" value="InterPro"/>
</dbReference>
<dbReference type="PANTHER" id="PTHR30065">
    <property type="entry name" value="FLAGELLAR BIOSYNTHETIC PROTEIN FLIR"/>
    <property type="match status" value="1"/>
</dbReference>
<evidence type="ECO:0000256" key="1">
    <source>
        <dbReference type="ARBA" id="ARBA00004651"/>
    </source>
</evidence>
<evidence type="ECO:0000256" key="5">
    <source>
        <dbReference type="ARBA" id="ARBA00022989"/>
    </source>
</evidence>
<dbReference type="Pfam" id="PF01311">
    <property type="entry name" value="Bac_export_1"/>
    <property type="match status" value="1"/>
</dbReference>
<keyword evidence="3" id="KW-1003">Cell membrane</keyword>
<comment type="similarity">
    <text evidence="2">Belongs to the FliR/MopE/SpaR family.</text>
</comment>
<feature type="transmembrane region" description="Helical" evidence="7">
    <location>
        <begin position="174"/>
        <end position="202"/>
    </location>
</feature>
<dbReference type="GO" id="GO:0005886">
    <property type="term" value="C:plasma membrane"/>
    <property type="evidence" value="ECO:0007669"/>
    <property type="project" value="UniProtKB-SubCell"/>
</dbReference>
<dbReference type="EMBL" id="LFTY01000002">
    <property type="protein sequence ID" value="KMW59033.1"/>
    <property type="molecule type" value="Genomic_DNA"/>
</dbReference>
<feature type="transmembrane region" description="Helical" evidence="7">
    <location>
        <begin position="131"/>
        <end position="154"/>
    </location>
</feature>
<gene>
    <name evidence="8" type="ORF">AIOL_004014</name>
</gene>
<evidence type="ECO:0000256" key="3">
    <source>
        <dbReference type="ARBA" id="ARBA00022475"/>
    </source>
</evidence>
<keyword evidence="8" id="KW-0966">Cell projection</keyword>
<keyword evidence="5 7" id="KW-1133">Transmembrane helix</keyword>
<organism evidence="8 9">
    <name type="scientific">Candidatus Rhodobacter oscarellae</name>
    <dbReference type="NCBI Taxonomy" id="1675527"/>
    <lineage>
        <taxon>Bacteria</taxon>
        <taxon>Pseudomonadati</taxon>
        <taxon>Pseudomonadota</taxon>
        <taxon>Alphaproteobacteria</taxon>
        <taxon>Rhodobacterales</taxon>
        <taxon>Rhodobacter group</taxon>
        <taxon>Rhodobacter</taxon>
    </lineage>
</organism>
<evidence type="ECO:0000256" key="2">
    <source>
        <dbReference type="ARBA" id="ARBA00009772"/>
    </source>
</evidence>
<dbReference type="PRINTS" id="PR00953">
    <property type="entry name" value="TYPE3IMRPROT"/>
</dbReference>
<evidence type="ECO:0000313" key="8">
    <source>
        <dbReference type="EMBL" id="KMW59033.1"/>
    </source>
</evidence>
<reference evidence="8 9" key="1">
    <citation type="submission" date="2015-06" db="EMBL/GenBank/DDBJ databases">
        <title>Draft genome sequence of an Alphaproteobacteria species associated to the Mediterranean sponge Oscarella lobularis.</title>
        <authorList>
            <person name="Jourda C."/>
            <person name="Santini S."/>
            <person name="Claverie J.-M."/>
        </authorList>
    </citation>
    <scope>NUCLEOTIDE SEQUENCE [LARGE SCALE GENOMIC DNA]</scope>
    <source>
        <strain evidence="8">IGS</strain>
    </source>
</reference>
<evidence type="ECO:0000313" key="9">
    <source>
        <dbReference type="Proteomes" id="UP000037178"/>
    </source>
</evidence>
<feature type="transmembrane region" description="Helical" evidence="7">
    <location>
        <begin position="15"/>
        <end position="33"/>
    </location>
</feature>
<keyword evidence="9" id="KW-1185">Reference proteome</keyword>